<sequence length="72" mass="8015">MSATIFMPSLPSKTSEAARFEKCDESLFEKCSAKSGEQDFMLGAAMGMMRPVPSPITSPMIWFLTGGIFWWD</sequence>
<name>A0A8H7AHZ5_9EURO</name>
<protein>
    <submittedName>
        <fullName evidence="1">Uncharacterized protein</fullName>
    </submittedName>
</protein>
<dbReference type="AlphaFoldDB" id="A0A8H7AHZ5"/>
<accession>A0A8H7AHZ5</accession>
<evidence type="ECO:0000313" key="1">
    <source>
        <dbReference type="EMBL" id="KAF7508469.1"/>
    </source>
</evidence>
<dbReference type="EMBL" id="JAACFV010000053">
    <property type="protein sequence ID" value="KAF7508469.1"/>
    <property type="molecule type" value="Genomic_DNA"/>
</dbReference>
<evidence type="ECO:0000313" key="2">
    <source>
        <dbReference type="Proteomes" id="UP000606974"/>
    </source>
</evidence>
<reference evidence="1" key="1">
    <citation type="submission" date="2020-02" db="EMBL/GenBank/DDBJ databases">
        <authorList>
            <person name="Palmer J.M."/>
        </authorList>
    </citation>
    <scope>NUCLEOTIDE SEQUENCE</scope>
    <source>
        <strain evidence="1">EPUS1.4</strain>
        <tissue evidence="1">Thallus</tissue>
    </source>
</reference>
<dbReference type="Proteomes" id="UP000606974">
    <property type="component" value="Unassembled WGS sequence"/>
</dbReference>
<comment type="caution">
    <text evidence="1">The sequence shown here is derived from an EMBL/GenBank/DDBJ whole genome shotgun (WGS) entry which is preliminary data.</text>
</comment>
<keyword evidence="2" id="KW-1185">Reference proteome</keyword>
<gene>
    <name evidence="1" type="ORF">GJ744_009182</name>
</gene>
<organism evidence="1 2">
    <name type="scientific">Endocarpon pusillum</name>
    <dbReference type="NCBI Taxonomy" id="364733"/>
    <lineage>
        <taxon>Eukaryota</taxon>
        <taxon>Fungi</taxon>
        <taxon>Dikarya</taxon>
        <taxon>Ascomycota</taxon>
        <taxon>Pezizomycotina</taxon>
        <taxon>Eurotiomycetes</taxon>
        <taxon>Chaetothyriomycetidae</taxon>
        <taxon>Verrucariales</taxon>
        <taxon>Verrucariaceae</taxon>
        <taxon>Endocarpon</taxon>
    </lineage>
</organism>
<proteinExistence type="predicted"/>